<comment type="caution">
    <text evidence="1">The sequence shown here is derived from an EMBL/GenBank/DDBJ whole genome shotgun (WGS) entry which is preliminary data.</text>
</comment>
<dbReference type="PROSITE" id="PS51257">
    <property type="entry name" value="PROKAR_LIPOPROTEIN"/>
    <property type="match status" value="1"/>
</dbReference>
<name>A0ABW2MT96_9FLAO</name>
<keyword evidence="2" id="KW-1185">Reference proteome</keyword>
<organism evidence="1 2">
    <name type="scientific">Jejudonia soesokkakensis</name>
    <dbReference type="NCBI Taxonomy" id="1323432"/>
    <lineage>
        <taxon>Bacteria</taxon>
        <taxon>Pseudomonadati</taxon>
        <taxon>Bacteroidota</taxon>
        <taxon>Flavobacteriia</taxon>
        <taxon>Flavobacteriales</taxon>
        <taxon>Flavobacteriaceae</taxon>
        <taxon>Jejudonia</taxon>
    </lineage>
</organism>
<evidence type="ECO:0000313" key="2">
    <source>
        <dbReference type="Proteomes" id="UP001596415"/>
    </source>
</evidence>
<sequence length="79" mass="8695">MKKVILLLAAIATVSFTSCREKEEAKTETEQILEDARAEGADIEIKDGGDKIKIEEADGDEIKIKTDDGDLKIKTDDNN</sequence>
<protein>
    <recommendedName>
        <fullName evidence="3">Membrane or secreted protein</fullName>
    </recommendedName>
</protein>
<dbReference type="EMBL" id="JBHTBN010000001">
    <property type="protein sequence ID" value="MFC7356509.1"/>
    <property type="molecule type" value="Genomic_DNA"/>
</dbReference>
<dbReference type="Proteomes" id="UP001596415">
    <property type="component" value="Unassembled WGS sequence"/>
</dbReference>
<reference evidence="2" key="1">
    <citation type="journal article" date="2019" name="Int. J. Syst. Evol. Microbiol.">
        <title>The Global Catalogue of Microorganisms (GCM) 10K type strain sequencing project: providing services to taxonomists for standard genome sequencing and annotation.</title>
        <authorList>
            <consortium name="The Broad Institute Genomics Platform"/>
            <consortium name="The Broad Institute Genome Sequencing Center for Infectious Disease"/>
            <person name="Wu L."/>
            <person name="Ma J."/>
        </authorList>
    </citation>
    <scope>NUCLEOTIDE SEQUENCE [LARGE SCALE GENOMIC DNA]</scope>
    <source>
        <strain evidence="2">CGMCC 1.16306</strain>
    </source>
</reference>
<evidence type="ECO:0000313" key="1">
    <source>
        <dbReference type="EMBL" id="MFC7356509.1"/>
    </source>
</evidence>
<gene>
    <name evidence="1" type="ORF">ACFQO1_02330</name>
</gene>
<dbReference type="RefSeq" id="WP_380216320.1">
    <property type="nucleotide sequence ID" value="NZ_JBHTBN010000001.1"/>
</dbReference>
<proteinExistence type="predicted"/>
<accession>A0ABW2MT96</accession>
<evidence type="ECO:0008006" key="3">
    <source>
        <dbReference type="Google" id="ProtNLM"/>
    </source>
</evidence>